<gene>
    <name evidence="8" type="ORF">CC1G_00073</name>
</gene>
<dbReference type="SMR" id="A8NWN0"/>
<proteinExistence type="predicted"/>
<dbReference type="OrthoDB" id="2143914at2759"/>
<dbReference type="PANTHER" id="PTHR46621">
    <property type="entry name" value="SNRNA-ACTIVATING PROTEIN COMPLEX SUBUNIT 4"/>
    <property type="match status" value="1"/>
</dbReference>
<evidence type="ECO:0000313" key="9">
    <source>
        <dbReference type="Proteomes" id="UP000001861"/>
    </source>
</evidence>
<dbReference type="OMA" id="VDCMRHA"/>
<sequence length="499" mass="54912">MATSLTPDAEVDPKVLVQRALVANQQLQRYLTQRAGELEAELAEADKLLEQLEINEVDDEIEDEIHVPGASRPAGFFLPKEYLDSESPFREDALARNEYAARITPRSMNPKELEVLKASVRAENMRLQACRAQAGITTPIDLDKNVEGIDWGTVAERVSDVSTYKYSSEECRIRWIGDQHPSINHSDWTSSEHKTLAELADSARKSNPNGRVDWVEIAKQLGTNRTPLAVMSKSVARTRHTWDAKSDRALLESVDIYGINNWMSVAQHVSPHATHTQCQGRYYKSLDPSIKRGAWTPEEDARLTKLVASLGSAWVKVAEFMPGRTNDQCHERWTEGMNSSSSKNVWTEEEDRRLKELVASMGNSWKAISTQIGNGKTGPSCRARFTKLSKSTTPTAASTLALMDGDQPTTTTGQSSPSAPLVQPVGSMLAEPSGSNQESSTSAKKRREDAPVAPAAKRRKIAPGSSEEPSAESDAMTPKPTPGSKPRPRPRPTTTVAKK</sequence>
<evidence type="ECO:0000256" key="3">
    <source>
        <dbReference type="ARBA" id="ARBA00023163"/>
    </source>
</evidence>
<dbReference type="Pfam" id="PF00249">
    <property type="entry name" value="Myb_DNA-binding"/>
    <property type="match status" value="2"/>
</dbReference>
<dbReference type="SUPFAM" id="SSF46689">
    <property type="entry name" value="Homeodomain-like"/>
    <property type="match status" value="3"/>
</dbReference>
<feature type="compositionally biased region" description="Low complexity" evidence="5">
    <location>
        <begin position="388"/>
        <end position="417"/>
    </location>
</feature>
<evidence type="ECO:0000259" key="7">
    <source>
        <dbReference type="PROSITE" id="PS51294"/>
    </source>
</evidence>
<feature type="region of interest" description="Disordered" evidence="5">
    <location>
        <begin position="388"/>
        <end position="499"/>
    </location>
</feature>
<dbReference type="HOGENOM" id="CLU_022146_0_0_1"/>
<dbReference type="Proteomes" id="UP000001861">
    <property type="component" value="Unassembled WGS sequence"/>
</dbReference>
<keyword evidence="4" id="KW-0539">Nucleus</keyword>
<evidence type="ECO:0000256" key="2">
    <source>
        <dbReference type="ARBA" id="ARBA00023125"/>
    </source>
</evidence>
<dbReference type="GO" id="GO:0019185">
    <property type="term" value="C:snRNA-activating protein complex"/>
    <property type="evidence" value="ECO:0007669"/>
    <property type="project" value="TreeGrafter"/>
</dbReference>
<dbReference type="CDD" id="cd00167">
    <property type="entry name" value="SANT"/>
    <property type="match status" value="3"/>
</dbReference>
<dbReference type="InterPro" id="IPR009057">
    <property type="entry name" value="Homeodomain-like_sf"/>
</dbReference>
<evidence type="ECO:0000259" key="6">
    <source>
        <dbReference type="PROSITE" id="PS50090"/>
    </source>
</evidence>
<keyword evidence="3" id="KW-0804">Transcription</keyword>
<organism evidence="8 9">
    <name type="scientific">Coprinopsis cinerea (strain Okayama-7 / 130 / ATCC MYA-4618 / FGSC 9003)</name>
    <name type="common">Inky cap fungus</name>
    <name type="synonym">Hormographiella aspergillata</name>
    <dbReference type="NCBI Taxonomy" id="240176"/>
    <lineage>
        <taxon>Eukaryota</taxon>
        <taxon>Fungi</taxon>
        <taxon>Dikarya</taxon>
        <taxon>Basidiomycota</taxon>
        <taxon>Agaricomycotina</taxon>
        <taxon>Agaricomycetes</taxon>
        <taxon>Agaricomycetidae</taxon>
        <taxon>Agaricales</taxon>
        <taxon>Agaricineae</taxon>
        <taxon>Psathyrellaceae</taxon>
        <taxon>Coprinopsis</taxon>
    </lineage>
</organism>
<dbReference type="GO" id="GO:0000978">
    <property type="term" value="F:RNA polymerase II cis-regulatory region sequence-specific DNA binding"/>
    <property type="evidence" value="ECO:0007669"/>
    <property type="project" value="TreeGrafter"/>
</dbReference>
<dbReference type="InParanoid" id="A8NWN0"/>
<evidence type="ECO:0000256" key="5">
    <source>
        <dbReference type="SAM" id="MobiDB-lite"/>
    </source>
</evidence>
<feature type="domain" description="HTH myb-type" evidence="7">
    <location>
        <begin position="346"/>
        <end position="393"/>
    </location>
</feature>
<dbReference type="EMBL" id="AACS02000005">
    <property type="protein sequence ID" value="EAU84554.2"/>
    <property type="molecule type" value="Genomic_DNA"/>
</dbReference>
<dbReference type="AlphaFoldDB" id="A8NWN0"/>
<dbReference type="Gene3D" id="1.10.10.60">
    <property type="entry name" value="Homeodomain-like"/>
    <property type="match status" value="3"/>
</dbReference>
<accession>A8NWN0</accession>
<feature type="domain" description="Myb-like" evidence="6">
    <location>
        <begin position="287"/>
        <end position="337"/>
    </location>
</feature>
<evidence type="ECO:0000313" key="8">
    <source>
        <dbReference type="EMBL" id="EAU84554.2"/>
    </source>
</evidence>
<dbReference type="GO" id="GO:0042795">
    <property type="term" value="P:snRNA transcription by RNA polymerase II"/>
    <property type="evidence" value="ECO:0007669"/>
    <property type="project" value="TreeGrafter"/>
</dbReference>
<dbReference type="PROSITE" id="PS50090">
    <property type="entry name" value="MYB_LIKE"/>
    <property type="match status" value="3"/>
</dbReference>
<feature type="domain" description="Myb-like" evidence="6">
    <location>
        <begin position="338"/>
        <end position="389"/>
    </location>
</feature>
<keyword evidence="1" id="KW-0805">Transcription regulation</keyword>
<comment type="caution">
    <text evidence="8">The sequence shown here is derived from an EMBL/GenBank/DDBJ whole genome shotgun (WGS) entry which is preliminary data.</text>
</comment>
<dbReference type="GO" id="GO:0001006">
    <property type="term" value="F:RNA polymerase III type 3 promoter sequence-specific DNA binding"/>
    <property type="evidence" value="ECO:0007669"/>
    <property type="project" value="TreeGrafter"/>
</dbReference>
<dbReference type="VEuPathDB" id="FungiDB:CC1G_00073"/>
<dbReference type="eggNOG" id="KOG0048">
    <property type="taxonomic scope" value="Eukaryota"/>
</dbReference>
<feature type="domain" description="Myb-like" evidence="6">
    <location>
        <begin position="234"/>
        <end position="286"/>
    </location>
</feature>
<dbReference type="InterPro" id="IPR017930">
    <property type="entry name" value="Myb_dom"/>
</dbReference>
<feature type="domain" description="HTH myb-type" evidence="7">
    <location>
        <begin position="287"/>
        <end position="341"/>
    </location>
</feature>
<evidence type="ECO:0000256" key="4">
    <source>
        <dbReference type="ARBA" id="ARBA00023242"/>
    </source>
</evidence>
<dbReference type="GeneID" id="6013491"/>
<dbReference type="InterPro" id="IPR051575">
    <property type="entry name" value="Myb-like_DNA-bd"/>
</dbReference>
<dbReference type="InterPro" id="IPR001005">
    <property type="entry name" value="SANT/Myb"/>
</dbReference>
<dbReference type="GO" id="GO:0042796">
    <property type="term" value="P:snRNA transcription by RNA polymerase III"/>
    <property type="evidence" value="ECO:0007669"/>
    <property type="project" value="TreeGrafter"/>
</dbReference>
<feature type="compositionally biased region" description="Polar residues" evidence="5">
    <location>
        <begin position="433"/>
        <end position="442"/>
    </location>
</feature>
<name>A8NWN0_COPC7</name>
<evidence type="ECO:0000256" key="1">
    <source>
        <dbReference type="ARBA" id="ARBA00023015"/>
    </source>
</evidence>
<keyword evidence="9" id="KW-1185">Reference proteome</keyword>
<protein>
    <submittedName>
        <fullName evidence="8">MYB4R1</fullName>
    </submittedName>
</protein>
<dbReference type="STRING" id="240176.A8NWN0"/>
<dbReference type="RefSeq" id="XP_001836937.2">
    <property type="nucleotide sequence ID" value="XM_001836885.2"/>
</dbReference>
<dbReference type="PROSITE" id="PS51294">
    <property type="entry name" value="HTH_MYB"/>
    <property type="match status" value="2"/>
</dbReference>
<dbReference type="PANTHER" id="PTHR46621:SF1">
    <property type="entry name" value="SNRNA-ACTIVATING PROTEIN COMPLEX SUBUNIT 4"/>
    <property type="match status" value="1"/>
</dbReference>
<dbReference type="SMART" id="SM00717">
    <property type="entry name" value="SANT"/>
    <property type="match status" value="4"/>
</dbReference>
<reference evidence="8 9" key="1">
    <citation type="journal article" date="2010" name="Proc. Natl. Acad. Sci. U.S.A.">
        <title>Insights into evolution of multicellular fungi from the assembled chromosomes of the mushroom Coprinopsis cinerea (Coprinus cinereus).</title>
        <authorList>
            <person name="Stajich J.E."/>
            <person name="Wilke S.K."/>
            <person name="Ahren D."/>
            <person name="Au C.H."/>
            <person name="Birren B.W."/>
            <person name="Borodovsky M."/>
            <person name="Burns C."/>
            <person name="Canback B."/>
            <person name="Casselton L.A."/>
            <person name="Cheng C.K."/>
            <person name="Deng J."/>
            <person name="Dietrich F.S."/>
            <person name="Fargo D.C."/>
            <person name="Farman M.L."/>
            <person name="Gathman A.C."/>
            <person name="Goldberg J."/>
            <person name="Guigo R."/>
            <person name="Hoegger P.J."/>
            <person name="Hooker J.B."/>
            <person name="Huggins A."/>
            <person name="James T.Y."/>
            <person name="Kamada T."/>
            <person name="Kilaru S."/>
            <person name="Kodira C."/>
            <person name="Kues U."/>
            <person name="Kupfer D."/>
            <person name="Kwan H.S."/>
            <person name="Lomsadze A."/>
            <person name="Li W."/>
            <person name="Lilly W.W."/>
            <person name="Ma L.J."/>
            <person name="Mackey A.J."/>
            <person name="Manning G."/>
            <person name="Martin F."/>
            <person name="Muraguchi H."/>
            <person name="Natvig D.O."/>
            <person name="Palmerini H."/>
            <person name="Ramesh M.A."/>
            <person name="Rehmeyer C.J."/>
            <person name="Roe B.A."/>
            <person name="Shenoy N."/>
            <person name="Stanke M."/>
            <person name="Ter-Hovhannisyan V."/>
            <person name="Tunlid A."/>
            <person name="Velagapudi R."/>
            <person name="Vision T.J."/>
            <person name="Zeng Q."/>
            <person name="Zolan M.E."/>
            <person name="Pukkila P.J."/>
        </authorList>
    </citation>
    <scope>NUCLEOTIDE SEQUENCE [LARGE SCALE GENOMIC DNA]</scope>
    <source>
        <strain evidence="9">Okayama-7 / 130 / ATCC MYA-4618 / FGSC 9003</strain>
    </source>
</reference>
<keyword evidence="2" id="KW-0238">DNA-binding</keyword>
<dbReference type="KEGG" id="cci:CC1G_00073"/>